<evidence type="ECO:0000256" key="7">
    <source>
        <dbReference type="SAM" id="SignalP"/>
    </source>
</evidence>
<evidence type="ECO:0000256" key="5">
    <source>
        <dbReference type="ARBA" id="ARBA00023237"/>
    </source>
</evidence>
<evidence type="ECO:0000256" key="3">
    <source>
        <dbReference type="ARBA" id="ARBA00022692"/>
    </source>
</evidence>
<sequence>MNKPTLSLWLGGVLFALVHAPAYAEAWTLAQTLTAARDYSAELSASRNEAKALESMADSARELPDPKLKFGIENVPVQGNNDARFTREGMTMQKIGIMQRYVSEEKRDRKAQTLQAQSQSVNAQAQTLLANLQRDTAQAWLDLALSEQALKAARTLVNETERQLGVQKASVGAGSSTADSVLTLRVGLIAMRDKVTVAERDVRLAQARLLQLTGEQVSGVSGAMPTWQRLPADEASLNEGIALHPEVIAAARQANTAKARSSESAIAAIPDVDVEVYYAHRSEDYDDMAGVMFTVDLPLFQSKRQDKDHAADVSRTLQANDQLALTTRAHAAQLSTLIAEYQAAQTLWLRQRDDVLPLQQQRVKLLNAQYRAGQSELTALLAARRDLLDTTLAANLAAKTVARNWAAIHFLIPQETAQ</sequence>
<name>A0ABT2E9A2_9ENTR</name>
<keyword evidence="7" id="KW-0732">Signal</keyword>
<dbReference type="Proteomes" id="UP001205357">
    <property type="component" value="Unassembled WGS sequence"/>
</dbReference>
<keyword evidence="4" id="KW-0472">Membrane</keyword>
<gene>
    <name evidence="8" type="ORF">MUU47_20960</name>
</gene>
<dbReference type="RefSeq" id="WP_258990073.1">
    <property type="nucleotide sequence ID" value="NZ_JALIGE010000076.1"/>
</dbReference>
<evidence type="ECO:0000256" key="1">
    <source>
        <dbReference type="ARBA" id="ARBA00004442"/>
    </source>
</evidence>
<protein>
    <submittedName>
        <fullName evidence="8">TolC family protein</fullName>
    </submittedName>
</protein>
<reference evidence="8 9" key="1">
    <citation type="submission" date="2022-04" db="EMBL/GenBank/DDBJ databases">
        <title>Proposal of a three novel species of Scandinavium, Scandinavium hiltneri, Scandinavium manionii, Scandinavium tedordense.</title>
        <authorList>
            <person name="Maddock D.W."/>
            <person name="Brady C.L."/>
            <person name="Denman S."/>
            <person name="Arnold D."/>
        </authorList>
    </citation>
    <scope>NUCLEOTIDE SEQUENCE [LARGE SCALE GENOMIC DNA]</scope>
    <source>
        <strain evidence="8 9">H11S7</strain>
    </source>
</reference>
<organism evidence="8 9">
    <name type="scientific">Scandinavium hiltneri</name>
    <dbReference type="NCBI Taxonomy" id="2926519"/>
    <lineage>
        <taxon>Bacteria</taxon>
        <taxon>Pseudomonadati</taxon>
        <taxon>Pseudomonadota</taxon>
        <taxon>Gammaproteobacteria</taxon>
        <taxon>Enterobacterales</taxon>
        <taxon>Enterobacteriaceae</taxon>
        <taxon>Scandinavium</taxon>
    </lineage>
</organism>
<dbReference type="EMBL" id="JALIGE010000076">
    <property type="protein sequence ID" value="MCS2163545.1"/>
    <property type="molecule type" value="Genomic_DNA"/>
</dbReference>
<evidence type="ECO:0000313" key="8">
    <source>
        <dbReference type="EMBL" id="MCS2163545.1"/>
    </source>
</evidence>
<evidence type="ECO:0000256" key="6">
    <source>
        <dbReference type="SAM" id="Coils"/>
    </source>
</evidence>
<dbReference type="PANTHER" id="PTHR30026">
    <property type="entry name" value="OUTER MEMBRANE PROTEIN TOLC"/>
    <property type="match status" value="1"/>
</dbReference>
<evidence type="ECO:0000256" key="2">
    <source>
        <dbReference type="ARBA" id="ARBA00022452"/>
    </source>
</evidence>
<dbReference type="InterPro" id="IPR051906">
    <property type="entry name" value="TolC-like"/>
</dbReference>
<keyword evidence="9" id="KW-1185">Reference proteome</keyword>
<feature type="coiled-coil region" evidence="6">
    <location>
        <begin position="36"/>
        <end position="63"/>
    </location>
</feature>
<feature type="signal peptide" evidence="7">
    <location>
        <begin position="1"/>
        <end position="24"/>
    </location>
</feature>
<evidence type="ECO:0000256" key="4">
    <source>
        <dbReference type="ARBA" id="ARBA00023136"/>
    </source>
</evidence>
<keyword evidence="6" id="KW-0175">Coiled coil</keyword>
<keyword evidence="5" id="KW-0998">Cell outer membrane</keyword>
<keyword evidence="3" id="KW-0812">Transmembrane</keyword>
<feature type="chain" id="PRO_5045681289" evidence="7">
    <location>
        <begin position="25"/>
        <end position="418"/>
    </location>
</feature>
<dbReference type="SUPFAM" id="SSF56954">
    <property type="entry name" value="Outer membrane efflux proteins (OEP)"/>
    <property type="match status" value="1"/>
</dbReference>
<accession>A0ABT2E9A2</accession>
<proteinExistence type="predicted"/>
<dbReference type="PANTHER" id="PTHR30026:SF20">
    <property type="entry name" value="OUTER MEMBRANE PROTEIN TOLC"/>
    <property type="match status" value="1"/>
</dbReference>
<comment type="subcellular location">
    <subcellularLocation>
        <location evidence="1">Cell outer membrane</location>
    </subcellularLocation>
</comment>
<evidence type="ECO:0000313" key="9">
    <source>
        <dbReference type="Proteomes" id="UP001205357"/>
    </source>
</evidence>
<comment type="caution">
    <text evidence="8">The sequence shown here is derived from an EMBL/GenBank/DDBJ whole genome shotgun (WGS) entry which is preliminary data.</text>
</comment>
<dbReference type="Gene3D" id="1.20.1600.10">
    <property type="entry name" value="Outer membrane efflux proteins (OEP)"/>
    <property type="match status" value="1"/>
</dbReference>
<keyword evidence="2" id="KW-1134">Transmembrane beta strand</keyword>